<organism evidence="1 2">
    <name type="scientific">Dreissena polymorpha</name>
    <name type="common">Zebra mussel</name>
    <name type="synonym">Mytilus polymorpha</name>
    <dbReference type="NCBI Taxonomy" id="45954"/>
    <lineage>
        <taxon>Eukaryota</taxon>
        <taxon>Metazoa</taxon>
        <taxon>Spiralia</taxon>
        <taxon>Lophotrochozoa</taxon>
        <taxon>Mollusca</taxon>
        <taxon>Bivalvia</taxon>
        <taxon>Autobranchia</taxon>
        <taxon>Heteroconchia</taxon>
        <taxon>Euheterodonta</taxon>
        <taxon>Imparidentia</taxon>
        <taxon>Neoheterodontei</taxon>
        <taxon>Myida</taxon>
        <taxon>Dreissenoidea</taxon>
        <taxon>Dreissenidae</taxon>
        <taxon>Dreissena</taxon>
    </lineage>
</organism>
<keyword evidence="2" id="KW-1185">Reference proteome</keyword>
<evidence type="ECO:0000313" key="1">
    <source>
        <dbReference type="EMBL" id="KAH3740377.1"/>
    </source>
</evidence>
<proteinExistence type="predicted"/>
<dbReference type="EMBL" id="JAIWYP010000011">
    <property type="protein sequence ID" value="KAH3740377.1"/>
    <property type="molecule type" value="Genomic_DNA"/>
</dbReference>
<comment type="caution">
    <text evidence="1">The sequence shown here is derived from an EMBL/GenBank/DDBJ whole genome shotgun (WGS) entry which is preliminary data.</text>
</comment>
<name>A0A9D4I1I6_DREPO</name>
<reference evidence="1" key="1">
    <citation type="journal article" date="2019" name="bioRxiv">
        <title>The Genome of the Zebra Mussel, Dreissena polymorpha: A Resource for Invasive Species Research.</title>
        <authorList>
            <person name="McCartney M.A."/>
            <person name="Auch B."/>
            <person name="Kono T."/>
            <person name="Mallez S."/>
            <person name="Zhang Y."/>
            <person name="Obille A."/>
            <person name="Becker A."/>
            <person name="Abrahante J.E."/>
            <person name="Garbe J."/>
            <person name="Badalamenti J.P."/>
            <person name="Herman A."/>
            <person name="Mangelson H."/>
            <person name="Liachko I."/>
            <person name="Sullivan S."/>
            <person name="Sone E.D."/>
            <person name="Koren S."/>
            <person name="Silverstein K.A.T."/>
            <person name="Beckman K.B."/>
            <person name="Gohl D.M."/>
        </authorList>
    </citation>
    <scope>NUCLEOTIDE SEQUENCE</scope>
    <source>
        <strain evidence="1">Duluth1</strain>
        <tissue evidence="1">Whole animal</tissue>
    </source>
</reference>
<accession>A0A9D4I1I6</accession>
<evidence type="ECO:0000313" key="2">
    <source>
        <dbReference type="Proteomes" id="UP000828390"/>
    </source>
</evidence>
<dbReference type="Proteomes" id="UP000828390">
    <property type="component" value="Unassembled WGS sequence"/>
</dbReference>
<reference evidence="1" key="2">
    <citation type="submission" date="2020-11" db="EMBL/GenBank/DDBJ databases">
        <authorList>
            <person name="McCartney M.A."/>
            <person name="Auch B."/>
            <person name="Kono T."/>
            <person name="Mallez S."/>
            <person name="Becker A."/>
            <person name="Gohl D.M."/>
            <person name="Silverstein K.A.T."/>
            <person name="Koren S."/>
            <person name="Bechman K.B."/>
            <person name="Herman A."/>
            <person name="Abrahante J.E."/>
            <person name="Garbe J."/>
        </authorList>
    </citation>
    <scope>NUCLEOTIDE SEQUENCE</scope>
    <source>
        <strain evidence="1">Duluth1</strain>
        <tissue evidence="1">Whole animal</tissue>
    </source>
</reference>
<protein>
    <submittedName>
        <fullName evidence="1">Uncharacterized protein</fullName>
    </submittedName>
</protein>
<sequence>MRTTFDETTQKLSMESPTAAKLTDSLDQLVNVTKPANGTAYIGELNAITDMLDTIASVSDYKEVTHEQANLRHKDGLCALTYVTIFSNQFLSKTINQMLISNHEHEVSTK</sequence>
<dbReference type="AlphaFoldDB" id="A0A9D4I1I6"/>
<gene>
    <name evidence="1" type="ORF">DPMN_047083</name>
</gene>